<reference evidence="2 3" key="1">
    <citation type="submission" date="2019-01" db="EMBL/GenBank/DDBJ databases">
        <authorList>
            <person name="Chen W.-M."/>
        </authorList>
    </citation>
    <scope>NUCLEOTIDE SEQUENCE [LARGE SCALE GENOMIC DNA]</scope>
    <source>
        <strain evidence="2 3">CCP-18</strain>
    </source>
</reference>
<dbReference type="Pfam" id="PF09916">
    <property type="entry name" value="DUF2145"/>
    <property type="match status" value="1"/>
</dbReference>
<keyword evidence="1" id="KW-0732">Signal</keyword>
<sequence length="300" mass="33152">MRRWGLAVLGLALGASAWASGLSQRFCDGDASRLSTADQDRLLRFAAVVREELGRSSAPVALIGRAGLNLARWGVRYSHAGLALSSHPDAPWTVRQLYYACGEGRPRVFDQGVAGFVFGTNDAERGFVSLLFIDGEAGERLQAQALDREQALRVLHPRYSANAHPFSTQFQNCNQWVAELMALAWGPLDPLEPPREAAQRWLQASGFQPQAVSAGSRAWLWVARAFVPWIHFSDHPKTDWAQAQVRTTLPADVAAWVQQRQPETPRVELCHTRTQVVVRRDGPPLSEACEAQDGDRVVPL</sequence>
<feature type="chain" id="PRO_5018578357" evidence="1">
    <location>
        <begin position="20"/>
        <end position="300"/>
    </location>
</feature>
<evidence type="ECO:0000313" key="2">
    <source>
        <dbReference type="EMBL" id="RVT87786.1"/>
    </source>
</evidence>
<comment type="caution">
    <text evidence="2">The sequence shown here is derived from an EMBL/GenBank/DDBJ whole genome shotgun (WGS) entry which is preliminary data.</text>
</comment>
<proteinExistence type="predicted"/>
<organism evidence="2 3">
    <name type="scientific">Inhella crocodyli</name>
    <dbReference type="NCBI Taxonomy" id="2499851"/>
    <lineage>
        <taxon>Bacteria</taxon>
        <taxon>Pseudomonadati</taxon>
        <taxon>Pseudomonadota</taxon>
        <taxon>Betaproteobacteria</taxon>
        <taxon>Burkholderiales</taxon>
        <taxon>Sphaerotilaceae</taxon>
        <taxon>Inhella</taxon>
    </lineage>
</organism>
<dbReference type="AlphaFoldDB" id="A0A3S2UJV0"/>
<dbReference type="RefSeq" id="WP_127680312.1">
    <property type="nucleotide sequence ID" value="NZ_SACM01000001.1"/>
</dbReference>
<dbReference type="Proteomes" id="UP000288587">
    <property type="component" value="Unassembled WGS sequence"/>
</dbReference>
<dbReference type="EMBL" id="SACM01000001">
    <property type="protein sequence ID" value="RVT87786.1"/>
    <property type="molecule type" value="Genomic_DNA"/>
</dbReference>
<dbReference type="InterPro" id="IPR014547">
    <property type="entry name" value="UCP028477"/>
</dbReference>
<dbReference type="PIRSF" id="PIRSF028477">
    <property type="entry name" value="UCP028477"/>
    <property type="match status" value="1"/>
</dbReference>
<name>A0A3S2UJV0_9BURK</name>
<accession>A0A3S2UJV0</accession>
<feature type="signal peptide" evidence="1">
    <location>
        <begin position="1"/>
        <end position="19"/>
    </location>
</feature>
<evidence type="ECO:0000256" key="1">
    <source>
        <dbReference type="SAM" id="SignalP"/>
    </source>
</evidence>
<evidence type="ECO:0000313" key="3">
    <source>
        <dbReference type="Proteomes" id="UP000288587"/>
    </source>
</evidence>
<protein>
    <submittedName>
        <fullName evidence="2">DUF2145 domain-containing protein</fullName>
    </submittedName>
</protein>
<gene>
    <name evidence="2" type="ORF">EOD73_01820</name>
</gene>
<keyword evidence="3" id="KW-1185">Reference proteome</keyword>
<dbReference type="OrthoDB" id="9000139at2"/>